<dbReference type="AlphaFoldDB" id="A0A0G2JB75"/>
<sequence length="389" mass="43230">MVSSRPPVHGLCANKFQEPNLPPNSPGARQPTARSTRQRKWQHGKTSTACLTCRARHIRCDEAAPACRNCLTRGLHCDGAQNETPYKFVDPSQAASGFVKRQHKAFRGETDPAQENPSAPTQNDGVSSSHALPSKDPTSPCLHSVDLQGIHASAVSLAIDNPTTGDDKPPFQSTLNDEARDLQSYSSSDGPYSIGDADWYSDYPDIRGDVSRDDENVCLAFIVFISEPVLQEQLEYLKTHTFHLNCILRAFSEKRVGGPLTLPYALCLMKSLRYRPGQQLSVKRLNDTIDFLSTRLRGLLATTNLLYTHQGRISRVSLLLENRVFLRRLDLPGDLWQRSTVFGFILDDNLAVTLFLTNHPNFKVSDETWDRLNPLNSGIADVAAIFGIQ</sequence>
<evidence type="ECO:0000256" key="3">
    <source>
        <dbReference type="ARBA" id="ARBA00023015"/>
    </source>
</evidence>
<dbReference type="CDD" id="cd00067">
    <property type="entry name" value="GAL4"/>
    <property type="match status" value="1"/>
</dbReference>
<reference evidence="10" key="1">
    <citation type="journal article" date="2015" name="PLoS Genet.">
        <title>The dynamic genome and transcriptome of the human fungal pathogen Blastomyces and close relative Emmonsia.</title>
        <authorList>
            <person name="Munoz J.F."/>
            <person name="Gauthier G.M."/>
            <person name="Desjardins C.A."/>
            <person name="Gallo J.E."/>
            <person name="Holder J."/>
            <person name="Sullivan T.D."/>
            <person name="Marty A.J."/>
            <person name="Carmen J.C."/>
            <person name="Chen Z."/>
            <person name="Ding L."/>
            <person name="Gujja S."/>
            <person name="Magrini V."/>
            <person name="Misas E."/>
            <person name="Mitreva M."/>
            <person name="Priest M."/>
            <person name="Saif S."/>
            <person name="Whiston E.A."/>
            <person name="Young S."/>
            <person name="Zeng Q."/>
            <person name="Goldman W.E."/>
            <person name="Mardis E.R."/>
            <person name="Taylor J.W."/>
            <person name="McEwen J.G."/>
            <person name="Clay O.K."/>
            <person name="Klein B.S."/>
            <person name="Cuomo C.A."/>
        </authorList>
    </citation>
    <scope>NUCLEOTIDE SEQUENCE [LARGE SCALE GENOMIC DNA]</scope>
    <source>
        <strain evidence="10">UAMH 3008</strain>
    </source>
</reference>
<proteinExistence type="predicted"/>
<keyword evidence="4" id="KW-0238">DNA-binding</keyword>
<keyword evidence="6" id="KW-0539">Nucleus</keyword>
<evidence type="ECO:0000256" key="5">
    <source>
        <dbReference type="ARBA" id="ARBA00023163"/>
    </source>
</evidence>
<evidence type="ECO:0000256" key="1">
    <source>
        <dbReference type="ARBA" id="ARBA00022723"/>
    </source>
</evidence>
<feature type="region of interest" description="Disordered" evidence="7">
    <location>
        <begin position="98"/>
        <end position="138"/>
    </location>
</feature>
<dbReference type="EMBL" id="LCZI01000355">
    <property type="protein sequence ID" value="KKZ66991.1"/>
    <property type="molecule type" value="Genomic_DNA"/>
</dbReference>
<feature type="region of interest" description="Disordered" evidence="7">
    <location>
        <begin position="1"/>
        <end position="41"/>
    </location>
</feature>
<dbReference type="InterPro" id="IPR052360">
    <property type="entry name" value="Transcr_Regulatory_Proteins"/>
</dbReference>
<dbReference type="InterPro" id="IPR001138">
    <property type="entry name" value="Zn2Cys6_DnaBD"/>
</dbReference>
<evidence type="ECO:0000256" key="4">
    <source>
        <dbReference type="ARBA" id="ARBA00023125"/>
    </source>
</evidence>
<evidence type="ECO:0000256" key="6">
    <source>
        <dbReference type="ARBA" id="ARBA00023242"/>
    </source>
</evidence>
<evidence type="ECO:0000256" key="7">
    <source>
        <dbReference type="SAM" id="MobiDB-lite"/>
    </source>
</evidence>
<gene>
    <name evidence="9" type="ORF">EMCG_07322</name>
</gene>
<dbReference type="GO" id="GO:0000981">
    <property type="term" value="F:DNA-binding transcription factor activity, RNA polymerase II-specific"/>
    <property type="evidence" value="ECO:0007669"/>
    <property type="project" value="InterPro"/>
</dbReference>
<keyword evidence="3" id="KW-0805">Transcription regulation</keyword>
<dbReference type="Gene3D" id="4.10.240.10">
    <property type="entry name" value="Zn(2)-C6 fungal-type DNA-binding domain"/>
    <property type="match status" value="1"/>
</dbReference>
<dbReference type="Proteomes" id="UP000034164">
    <property type="component" value="Unassembled WGS sequence"/>
</dbReference>
<dbReference type="GO" id="GO:0003677">
    <property type="term" value="F:DNA binding"/>
    <property type="evidence" value="ECO:0007669"/>
    <property type="project" value="UniProtKB-KW"/>
</dbReference>
<evidence type="ECO:0000313" key="9">
    <source>
        <dbReference type="EMBL" id="KKZ66991.1"/>
    </source>
</evidence>
<dbReference type="OrthoDB" id="4188438at2759"/>
<dbReference type="PROSITE" id="PS00463">
    <property type="entry name" value="ZN2_CY6_FUNGAL_1"/>
    <property type="match status" value="1"/>
</dbReference>
<name>A0A0G2JB75_9EURO</name>
<comment type="caution">
    <text evidence="9">The sequence shown here is derived from an EMBL/GenBank/DDBJ whole genome shotgun (WGS) entry which is preliminary data.</text>
</comment>
<dbReference type="PROSITE" id="PS50048">
    <property type="entry name" value="ZN2_CY6_FUNGAL_2"/>
    <property type="match status" value="1"/>
</dbReference>
<evidence type="ECO:0000256" key="2">
    <source>
        <dbReference type="ARBA" id="ARBA00022833"/>
    </source>
</evidence>
<evidence type="ECO:0000259" key="8">
    <source>
        <dbReference type="PROSITE" id="PS50048"/>
    </source>
</evidence>
<feature type="domain" description="Zn(2)-C6 fungal-type" evidence="8">
    <location>
        <begin position="49"/>
        <end position="77"/>
    </location>
</feature>
<evidence type="ECO:0000313" key="10">
    <source>
        <dbReference type="Proteomes" id="UP000034164"/>
    </source>
</evidence>
<feature type="compositionally biased region" description="Polar residues" evidence="7">
    <location>
        <begin position="113"/>
        <end position="131"/>
    </location>
</feature>
<dbReference type="PANTHER" id="PTHR36206">
    <property type="entry name" value="ASPERCRYPTIN BIOSYNTHESIS CLUSTER-SPECIFIC TRANSCRIPTION REGULATOR ATNN-RELATED"/>
    <property type="match status" value="1"/>
</dbReference>
<protein>
    <recommendedName>
        <fullName evidence="8">Zn(2)-C6 fungal-type domain-containing protein</fullName>
    </recommendedName>
</protein>
<dbReference type="PANTHER" id="PTHR36206:SF12">
    <property type="entry name" value="ASPERCRYPTIN BIOSYNTHESIS CLUSTER-SPECIFIC TRANSCRIPTION REGULATOR ATNN-RELATED"/>
    <property type="match status" value="1"/>
</dbReference>
<accession>A0A0G2JB75</accession>
<keyword evidence="5" id="KW-0804">Transcription</keyword>
<dbReference type="VEuPathDB" id="FungiDB:EMCG_07322"/>
<dbReference type="InterPro" id="IPR036864">
    <property type="entry name" value="Zn2-C6_fun-type_DNA-bd_sf"/>
</dbReference>
<keyword evidence="2" id="KW-0862">Zinc</keyword>
<keyword evidence="1" id="KW-0479">Metal-binding</keyword>
<organism evidence="9 10">
    <name type="scientific">[Emmonsia] crescens</name>
    <dbReference type="NCBI Taxonomy" id="73230"/>
    <lineage>
        <taxon>Eukaryota</taxon>
        <taxon>Fungi</taxon>
        <taxon>Dikarya</taxon>
        <taxon>Ascomycota</taxon>
        <taxon>Pezizomycotina</taxon>
        <taxon>Eurotiomycetes</taxon>
        <taxon>Eurotiomycetidae</taxon>
        <taxon>Onygenales</taxon>
        <taxon>Ajellomycetaceae</taxon>
        <taxon>Emergomyces</taxon>
    </lineage>
</organism>
<dbReference type="Pfam" id="PF00172">
    <property type="entry name" value="Zn_clus"/>
    <property type="match status" value="1"/>
</dbReference>
<dbReference type="SMART" id="SM00066">
    <property type="entry name" value="GAL4"/>
    <property type="match status" value="1"/>
</dbReference>
<dbReference type="GO" id="GO:0008270">
    <property type="term" value="F:zinc ion binding"/>
    <property type="evidence" value="ECO:0007669"/>
    <property type="project" value="InterPro"/>
</dbReference>
<dbReference type="SUPFAM" id="SSF57701">
    <property type="entry name" value="Zn2/Cys6 DNA-binding domain"/>
    <property type="match status" value="1"/>
</dbReference>